<dbReference type="Proteomes" id="UP000233551">
    <property type="component" value="Unassembled WGS sequence"/>
</dbReference>
<keyword evidence="2" id="KW-0812">Transmembrane</keyword>
<keyword evidence="4" id="KW-1185">Reference proteome</keyword>
<evidence type="ECO:0000313" key="4">
    <source>
        <dbReference type="Proteomes" id="UP000233551"/>
    </source>
</evidence>
<keyword evidence="2" id="KW-0472">Membrane</keyword>
<dbReference type="InterPro" id="IPR010608">
    <property type="entry name" value="DUF1195"/>
</dbReference>
<dbReference type="AlphaFoldDB" id="A0A2I0KCM4"/>
<accession>A0A2I0KCM4</accession>
<feature type="region of interest" description="Disordered" evidence="1">
    <location>
        <begin position="1"/>
        <end position="38"/>
    </location>
</feature>
<evidence type="ECO:0000256" key="1">
    <source>
        <dbReference type="SAM" id="MobiDB-lite"/>
    </source>
</evidence>
<evidence type="ECO:0000313" key="3">
    <source>
        <dbReference type="EMBL" id="PKI65940.1"/>
    </source>
</evidence>
<comment type="caution">
    <text evidence="3">The sequence shown here is derived from an EMBL/GenBank/DDBJ whole genome shotgun (WGS) entry which is preliminary data.</text>
</comment>
<feature type="transmembrane region" description="Helical" evidence="2">
    <location>
        <begin position="50"/>
        <end position="71"/>
    </location>
</feature>
<evidence type="ECO:0000256" key="2">
    <source>
        <dbReference type="SAM" id="Phobius"/>
    </source>
</evidence>
<organism evidence="3 4">
    <name type="scientific">Punica granatum</name>
    <name type="common">Pomegranate</name>
    <dbReference type="NCBI Taxonomy" id="22663"/>
    <lineage>
        <taxon>Eukaryota</taxon>
        <taxon>Viridiplantae</taxon>
        <taxon>Streptophyta</taxon>
        <taxon>Embryophyta</taxon>
        <taxon>Tracheophyta</taxon>
        <taxon>Spermatophyta</taxon>
        <taxon>Magnoliopsida</taxon>
        <taxon>eudicotyledons</taxon>
        <taxon>Gunneridae</taxon>
        <taxon>Pentapetalae</taxon>
        <taxon>rosids</taxon>
        <taxon>malvids</taxon>
        <taxon>Myrtales</taxon>
        <taxon>Lythraceae</taxon>
        <taxon>Punica</taxon>
    </lineage>
</organism>
<dbReference type="EMBL" id="PGOL01000700">
    <property type="protein sequence ID" value="PKI65940.1"/>
    <property type="molecule type" value="Genomic_DNA"/>
</dbReference>
<sequence length="225" mass="25510">MSKDDLHHHHRYPPTASAAAAAAPVPPPAAKRESSEGGGGGLFGKRKYKLWVLAAILLLAFWSMFTGSVTLKWSAGNLTRLSDRLFDAPLYEDLDILEVEEREKVVRHMWEVYIHSSSSSSRLPRFWSEAFQAAYDSLASEVPSVREAAISEIAKLSLDPTFLSSSSSDDDSSDLYFLLNRWRRSFPDRTKEAEKPPDIFHKQDYQEDVRDELPFRMGECYEAYA</sequence>
<proteinExistence type="predicted"/>
<keyword evidence="2" id="KW-1133">Transmembrane helix</keyword>
<dbReference type="Pfam" id="PF06708">
    <property type="entry name" value="DUF1195"/>
    <property type="match status" value="1"/>
</dbReference>
<dbReference type="PANTHER" id="PTHR34358">
    <property type="entry name" value="OS03G0411600 PROTEIN"/>
    <property type="match status" value="1"/>
</dbReference>
<dbReference type="STRING" id="22663.A0A2I0KCM4"/>
<gene>
    <name evidence="3" type="ORF">CRG98_013660</name>
</gene>
<protein>
    <submittedName>
        <fullName evidence="3">Uncharacterized protein</fullName>
    </submittedName>
</protein>
<name>A0A2I0KCM4_PUNGR</name>
<feature type="compositionally biased region" description="Low complexity" evidence="1">
    <location>
        <begin position="13"/>
        <end position="23"/>
    </location>
</feature>
<reference evidence="3 4" key="1">
    <citation type="submission" date="2017-11" db="EMBL/GenBank/DDBJ databases">
        <title>De-novo sequencing of pomegranate (Punica granatum L.) genome.</title>
        <authorList>
            <person name="Akparov Z."/>
            <person name="Amiraslanov A."/>
            <person name="Hajiyeva S."/>
            <person name="Abbasov M."/>
            <person name="Kaur K."/>
            <person name="Hamwieh A."/>
            <person name="Solovyev V."/>
            <person name="Salamov A."/>
            <person name="Braich B."/>
            <person name="Kosarev P."/>
            <person name="Mahmoud A."/>
            <person name="Hajiyev E."/>
            <person name="Babayeva S."/>
            <person name="Izzatullayeva V."/>
            <person name="Mammadov A."/>
            <person name="Mammadov A."/>
            <person name="Sharifova S."/>
            <person name="Ojaghi J."/>
            <person name="Eynullazada K."/>
            <person name="Bayramov B."/>
            <person name="Abdulazimova A."/>
            <person name="Shahmuradov I."/>
        </authorList>
    </citation>
    <scope>NUCLEOTIDE SEQUENCE [LARGE SCALE GENOMIC DNA]</scope>
    <source>
        <strain evidence="4">cv. AG2017</strain>
        <tissue evidence="3">Leaf</tissue>
    </source>
</reference>
<dbReference type="PANTHER" id="PTHR34358:SF7">
    <property type="entry name" value="SUGAR TRANSPORTER"/>
    <property type="match status" value="1"/>
</dbReference>